<dbReference type="InterPro" id="IPR050131">
    <property type="entry name" value="Peptidase_S8_subtilisin-like"/>
</dbReference>
<feature type="active site" description="Charge relay system" evidence="5">
    <location>
        <position position="209"/>
    </location>
</feature>
<evidence type="ECO:0000256" key="4">
    <source>
        <dbReference type="ARBA" id="ARBA00022825"/>
    </source>
</evidence>
<dbReference type="InterPro" id="IPR017306">
    <property type="entry name" value="Peptidase_S8A_fervidolysi-like"/>
</dbReference>
<dbReference type="InterPro" id="IPR007280">
    <property type="entry name" value="Peptidase_C_arc/bac"/>
</dbReference>
<evidence type="ECO:0000313" key="10">
    <source>
        <dbReference type="EMBL" id="HEO41791.1"/>
    </source>
</evidence>
<evidence type="ECO:0000259" key="8">
    <source>
        <dbReference type="Pfam" id="PF04151"/>
    </source>
</evidence>
<feature type="domain" description="Peptidase C-terminal archaeal/bacterial" evidence="8">
    <location>
        <begin position="611"/>
        <end position="680"/>
    </location>
</feature>
<evidence type="ECO:0000259" key="7">
    <source>
        <dbReference type="Pfam" id="PF00082"/>
    </source>
</evidence>
<evidence type="ECO:0000256" key="6">
    <source>
        <dbReference type="SAM" id="SignalP"/>
    </source>
</evidence>
<feature type="domain" description="Peptidase S8/S53" evidence="7">
    <location>
        <begin position="154"/>
        <end position="417"/>
    </location>
</feature>
<dbReference type="SUPFAM" id="SSF52743">
    <property type="entry name" value="Subtilisin-like"/>
    <property type="match status" value="1"/>
</dbReference>
<evidence type="ECO:0000256" key="2">
    <source>
        <dbReference type="ARBA" id="ARBA00022670"/>
    </source>
</evidence>
<evidence type="ECO:0000259" key="9">
    <source>
        <dbReference type="Pfam" id="PF22148"/>
    </source>
</evidence>
<dbReference type="Gene3D" id="3.40.50.200">
    <property type="entry name" value="Peptidase S8/S53 domain"/>
    <property type="match status" value="1"/>
</dbReference>
<reference evidence="10" key="1">
    <citation type="journal article" date="2020" name="mSystems">
        <title>Genome- and Community-Level Interaction Insights into Carbon Utilization and Element Cycling Functions of Hydrothermarchaeota in Hydrothermal Sediment.</title>
        <authorList>
            <person name="Zhou Z."/>
            <person name="Liu Y."/>
            <person name="Xu W."/>
            <person name="Pan J."/>
            <person name="Luo Z.H."/>
            <person name="Li M."/>
        </authorList>
    </citation>
    <scope>NUCLEOTIDE SEQUENCE [LARGE SCALE GENOMIC DNA]</scope>
    <source>
        <strain evidence="10">SpSt-189</strain>
    </source>
</reference>
<sequence length="706" mass="73468">MRKVLTSLLIGLASLLAACGNLGQRASEGPAPLNPALATPPERQLVVGYRDEGNLEAVSRLLGARVIATLPELKAALLELPSGLAQAEAARRVLGLARYAEPNRFDRSPIPLPNPRTAAQGIAPQAAFNDPLLPQQWWIPKIGAPAAWDQGGVGRGVTIGIVDTDFDRSHPDLCDQPARTRCLPGFNAFTLQAFAPTDPFQGQQNRDTHGSGSAGMAAALSNNGQYVAGVAGGNGHPSTAARLRPLVIFGGQNGGYVGDFGVALALVWAVDHGVDVLNNSWGGGEYSYLLKEAFDYALLHGVIVVASAGNDYRDAYHLPSGLPGLIAVAATNPYDEKTGFSTYGPWVDLSAPGEDVLTTFVNLGTGTWLFGGTSAAGPVVAGSAAVVLQVLRDNGLNPTPYQVLRILQQTADPVQGPSDVVAGMGAGRVNVGRAVQMARGLQSPSQLPPPGSQIGILVLNKGSDASFGPGGLVTTDLLPFVPFSNVTLVHQSGKQMYAQTSPAGPALFLESPPGQYQVLVGGPSQIFLGGSEDPVQGAVSVLPGEEALAVLRQQADPYEVTPGNPLARNDTPQRATDLDHLFGPLPPAFTLSAAFDSNNLAQFGLPQGGPDVDVYKLSLQPGQTLHLRAASRLVGGLGTVKLTLLDPNGTPVLPSAQESPTEPAEISYQASQAGTYYLKLEEVNGQQGPGYFYRLGVGLDASPPAF</sequence>
<dbReference type="PROSITE" id="PS00138">
    <property type="entry name" value="SUBTILASE_SER"/>
    <property type="match status" value="1"/>
</dbReference>
<comment type="similarity">
    <text evidence="1 5">Belongs to the peptidase S8 family.</text>
</comment>
<dbReference type="PROSITE" id="PS51257">
    <property type="entry name" value="PROKAR_LIPOPROTEIN"/>
    <property type="match status" value="1"/>
</dbReference>
<evidence type="ECO:0000256" key="1">
    <source>
        <dbReference type="ARBA" id="ARBA00011073"/>
    </source>
</evidence>
<dbReference type="InterPro" id="IPR023828">
    <property type="entry name" value="Peptidase_S8_Ser-AS"/>
</dbReference>
<feature type="signal peptide" evidence="6">
    <location>
        <begin position="1"/>
        <end position="18"/>
    </location>
</feature>
<dbReference type="GO" id="GO:0004252">
    <property type="term" value="F:serine-type endopeptidase activity"/>
    <property type="evidence" value="ECO:0007669"/>
    <property type="project" value="UniProtKB-UniRule"/>
</dbReference>
<dbReference type="PROSITE" id="PS51892">
    <property type="entry name" value="SUBTILASE"/>
    <property type="match status" value="1"/>
</dbReference>
<comment type="caution">
    <text evidence="10">The sequence shown here is derived from an EMBL/GenBank/DDBJ whole genome shotgun (WGS) entry which is preliminary data.</text>
</comment>
<feature type="active site" description="Charge relay system" evidence="5">
    <location>
        <position position="374"/>
    </location>
</feature>
<feature type="active site" description="Charge relay system" evidence="5">
    <location>
        <position position="163"/>
    </location>
</feature>
<dbReference type="AlphaFoldDB" id="A0A831U8D8"/>
<dbReference type="Pfam" id="PF00082">
    <property type="entry name" value="Peptidase_S8"/>
    <property type="match status" value="1"/>
</dbReference>
<dbReference type="InterPro" id="IPR015500">
    <property type="entry name" value="Peptidase_S8_subtilisin-rel"/>
</dbReference>
<dbReference type="GO" id="GO:0006508">
    <property type="term" value="P:proteolysis"/>
    <property type="evidence" value="ECO:0007669"/>
    <property type="project" value="UniProtKB-KW"/>
</dbReference>
<evidence type="ECO:0008006" key="11">
    <source>
        <dbReference type="Google" id="ProtNLM"/>
    </source>
</evidence>
<dbReference type="InterPro" id="IPR037045">
    <property type="entry name" value="S8pro/Inhibitor_I9_sf"/>
</dbReference>
<dbReference type="InterPro" id="IPR000209">
    <property type="entry name" value="Peptidase_S8/S53_dom"/>
</dbReference>
<protein>
    <recommendedName>
        <fullName evidence="11">Serine protease</fullName>
    </recommendedName>
</protein>
<dbReference type="Gene3D" id="3.30.70.80">
    <property type="entry name" value="Peptidase S8 propeptide/proteinase inhibitor I9"/>
    <property type="match status" value="1"/>
</dbReference>
<keyword evidence="6" id="KW-0732">Signal</keyword>
<feature type="chain" id="PRO_5032314353" description="Serine protease" evidence="6">
    <location>
        <begin position="19"/>
        <end position="706"/>
    </location>
</feature>
<dbReference type="Pfam" id="PF04151">
    <property type="entry name" value="PPC"/>
    <property type="match status" value="1"/>
</dbReference>
<dbReference type="PIRSF" id="PIRSF037882">
    <property type="entry name" value="Subtilisin_rel_fervidolysin"/>
    <property type="match status" value="1"/>
</dbReference>
<dbReference type="PRINTS" id="PR00723">
    <property type="entry name" value="SUBTILISIN"/>
</dbReference>
<dbReference type="InterPro" id="IPR036852">
    <property type="entry name" value="Peptidase_S8/S53_dom_sf"/>
</dbReference>
<evidence type="ECO:0000256" key="5">
    <source>
        <dbReference type="PROSITE-ProRule" id="PRU01240"/>
    </source>
</evidence>
<gene>
    <name evidence="10" type="ORF">ENP09_02660</name>
</gene>
<accession>A0A831U8D8</accession>
<dbReference type="EMBL" id="DSHZ01000138">
    <property type="protein sequence ID" value="HEO41791.1"/>
    <property type="molecule type" value="Genomic_DNA"/>
</dbReference>
<proteinExistence type="inferred from homology"/>
<dbReference type="PANTHER" id="PTHR43806">
    <property type="entry name" value="PEPTIDASE S8"/>
    <property type="match status" value="1"/>
</dbReference>
<keyword evidence="3 5" id="KW-0378">Hydrolase</keyword>
<keyword evidence="4 5" id="KW-0720">Serine protease</keyword>
<keyword evidence="2 5" id="KW-0645">Protease</keyword>
<dbReference type="Gene3D" id="2.60.120.380">
    <property type="match status" value="1"/>
</dbReference>
<organism evidence="10">
    <name type="scientific">Thermus islandicus</name>
    <dbReference type="NCBI Taxonomy" id="540988"/>
    <lineage>
        <taxon>Bacteria</taxon>
        <taxon>Thermotogati</taxon>
        <taxon>Deinococcota</taxon>
        <taxon>Deinococci</taxon>
        <taxon>Thermales</taxon>
        <taxon>Thermaceae</taxon>
        <taxon>Thermus</taxon>
    </lineage>
</organism>
<feature type="domain" description="Fervidolysin-like N-terminal prodomain" evidence="9">
    <location>
        <begin position="43"/>
        <end position="103"/>
    </location>
</feature>
<dbReference type="InterPro" id="IPR054399">
    <property type="entry name" value="Fervidolysin-like_N_prodom"/>
</dbReference>
<dbReference type="PANTHER" id="PTHR43806:SF11">
    <property type="entry name" value="CEREVISIN-RELATED"/>
    <property type="match status" value="1"/>
</dbReference>
<dbReference type="Pfam" id="PF22148">
    <property type="entry name" value="Fervidolysin_NPro-like"/>
    <property type="match status" value="1"/>
</dbReference>
<evidence type="ECO:0000256" key="3">
    <source>
        <dbReference type="ARBA" id="ARBA00022801"/>
    </source>
</evidence>
<name>A0A831U8D8_9DEIN</name>